<dbReference type="InterPro" id="IPR018777">
    <property type="entry name" value="Replication_initiator_prot_A"/>
</dbReference>
<dbReference type="Proteomes" id="UP000613255">
    <property type="component" value="Unassembled WGS sequence"/>
</dbReference>
<proteinExistence type="predicted"/>
<protein>
    <submittedName>
        <fullName evidence="1">Replication initiator protein A</fullName>
    </submittedName>
</protein>
<dbReference type="RefSeq" id="WP_198686665.1">
    <property type="nucleotide sequence ID" value="NZ_JAEIJD010000011.1"/>
</dbReference>
<name>A0A934HU97_9RHOB</name>
<dbReference type="Pfam" id="PF10134">
    <property type="entry name" value="RPA"/>
    <property type="match status" value="1"/>
</dbReference>
<evidence type="ECO:0000313" key="2">
    <source>
        <dbReference type="Proteomes" id="UP000613255"/>
    </source>
</evidence>
<gene>
    <name evidence="1" type="ORF">JAO82_12230</name>
</gene>
<accession>A0A934HU97</accession>
<keyword evidence="2" id="KW-1185">Reference proteome</keyword>
<evidence type="ECO:0000313" key="1">
    <source>
        <dbReference type="EMBL" id="MBI6630645.1"/>
    </source>
</evidence>
<sequence>MSSAATPRQAGRLLPDRHRQGDFFLCDVFDAIPKDDMASMEHPIFSLGTRPDRRILSYEHNGVSITVTPSVRGLATIHDKDILIFCISQLMAAINAGRATSRRLYLTAHDLLVATNRETSGDSYRRLRESFERLAGTRITTNIVTGEEEVTSGFGLIESWEIVRRSRGGRMVSVAVTLSEWLYRAVLGKAVLTLSRDYFRLRKPLERRIYELARKHCGRQESWRVSVDTLLKKSGSASPRRVFRKMLRDMIAAAHLPDYEMAEEPGDLIRFSARGAAVEVPPPVLGEDALAAARKLMPGADVHSLAAEWRGVWARSGAPRLRHPEAAFLGWVKKRAGEGHDEN</sequence>
<organism evidence="1 2">
    <name type="scientific">Pontibaca salina</name>
    <dbReference type="NCBI Taxonomy" id="2795731"/>
    <lineage>
        <taxon>Bacteria</taxon>
        <taxon>Pseudomonadati</taxon>
        <taxon>Pseudomonadota</taxon>
        <taxon>Alphaproteobacteria</taxon>
        <taxon>Rhodobacterales</taxon>
        <taxon>Roseobacteraceae</taxon>
        <taxon>Pontibaca</taxon>
    </lineage>
</organism>
<comment type="caution">
    <text evidence="1">The sequence shown here is derived from an EMBL/GenBank/DDBJ whole genome shotgun (WGS) entry which is preliminary data.</text>
</comment>
<reference evidence="1" key="1">
    <citation type="submission" date="2020-12" db="EMBL/GenBank/DDBJ databases">
        <title>Pontibaca salina gen. nov., sp. nov., isolated from marine sediment.</title>
        <authorList>
            <person name="Bo J."/>
            <person name="Wang S."/>
            <person name="Song X."/>
            <person name="Du Z."/>
        </authorList>
    </citation>
    <scope>NUCLEOTIDE SEQUENCE</scope>
    <source>
        <strain evidence="1">S1109L</strain>
    </source>
</reference>
<dbReference type="EMBL" id="JAEIJD010000011">
    <property type="protein sequence ID" value="MBI6630645.1"/>
    <property type="molecule type" value="Genomic_DNA"/>
</dbReference>
<dbReference type="AlphaFoldDB" id="A0A934HU97"/>